<dbReference type="InterPro" id="IPR042621">
    <property type="entry name" value="TTC23/TTC23L"/>
</dbReference>
<name>A0A6S7JUI6_PARCT</name>
<evidence type="ECO:0000313" key="3">
    <source>
        <dbReference type="Proteomes" id="UP001152795"/>
    </source>
</evidence>
<proteinExistence type="predicted"/>
<feature type="region of interest" description="Disordered" evidence="1">
    <location>
        <begin position="455"/>
        <end position="476"/>
    </location>
</feature>
<keyword evidence="3" id="KW-1185">Reference proteome</keyword>
<evidence type="ECO:0000256" key="1">
    <source>
        <dbReference type="SAM" id="MobiDB-lite"/>
    </source>
</evidence>
<feature type="compositionally biased region" description="Polar residues" evidence="1">
    <location>
        <begin position="1"/>
        <end position="10"/>
    </location>
</feature>
<dbReference type="InterPro" id="IPR011990">
    <property type="entry name" value="TPR-like_helical_dom_sf"/>
</dbReference>
<dbReference type="PANTHER" id="PTHR14485:SF2">
    <property type="entry name" value="FUNGAL STAND N-TERMINAL GOODBYE DOMAIN-CONTAINING PROTEIN"/>
    <property type="match status" value="1"/>
</dbReference>
<organism evidence="2 3">
    <name type="scientific">Paramuricea clavata</name>
    <name type="common">Red gorgonian</name>
    <name type="synonym">Violescent sea-whip</name>
    <dbReference type="NCBI Taxonomy" id="317549"/>
    <lineage>
        <taxon>Eukaryota</taxon>
        <taxon>Metazoa</taxon>
        <taxon>Cnidaria</taxon>
        <taxon>Anthozoa</taxon>
        <taxon>Octocorallia</taxon>
        <taxon>Malacalcyonacea</taxon>
        <taxon>Plexauridae</taxon>
        <taxon>Paramuricea</taxon>
    </lineage>
</organism>
<dbReference type="Proteomes" id="UP001152795">
    <property type="component" value="Unassembled WGS sequence"/>
</dbReference>
<dbReference type="OrthoDB" id="9986634at2759"/>
<accession>A0A6S7JUI6</accession>
<dbReference type="InterPro" id="IPR019734">
    <property type="entry name" value="TPR_rpt"/>
</dbReference>
<dbReference type="SMART" id="SM00028">
    <property type="entry name" value="TPR"/>
    <property type="match status" value="4"/>
</dbReference>
<dbReference type="AlphaFoldDB" id="A0A6S7JUI6"/>
<feature type="compositionally biased region" description="Basic and acidic residues" evidence="1">
    <location>
        <begin position="11"/>
        <end position="22"/>
    </location>
</feature>
<dbReference type="Gene3D" id="1.25.40.10">
    <property type="entry name" value="Tetratricopeptide repeat domain"/>
    <property type="match status" value="2"/>
</dbReference>
<dbReference type="PANTHER" id="PTHR14485">
    <property type="entry name" value="TETRATRICOPEPTIDE REPEAT PROTEIN 23"/>
    <property type="match status" value="1"/>
</dbReference>
<dbReference type="Pfam" id="PF13181">
    <property type="entry name" value="TPR_8"/>
    <property type="match status" value="2"/>
</dbReference>
<evidence type="ECO:0000313" key="2">
    <source>
        <dbReference type="EMBL" id="CAB4019791.1"/>
    </source>
</evidence>
<feature type="region of interest" description="Disordered" evidence="1">
    <location>
        <begin position="1"/>
        <end position="61"/>
    </location>
</feature>
<gene>
    <name evidence="2" type="ORF">PACLA_8A079773</name>
</gene>
<dbReference type="EMBL" id="CACRXK020010628">
    <property type="protein sequence ID" value="CAB4019791.1"/>
    <property type="molecule type" value="Genomic_DNA"/>
</dbReference>
<protein>
    <submittedName>
        <fullName evidence="2">Tetratricopeptide repeat 23-like</fullName>
    </submittedName>
</protein>
<dbReference type="PROSITE" id="PS50005">
    <property type="entry name" value="TPR"/>
    <property type="match status" value="1"/>
</dbReference>
<dbReference type="SUPFAM" id="SSF48452">
    <property type="entry name" value="TPR-like"/>
    <property type="match status" value="2"/>
</dbReference>
<comment type="caution">
    <text evidence="2">The sequence shown here is derived from an EMBL/GenBank/DDBJ whole genome shotgun (WGS) entry which is preliminary data.</text>
</comment>
<feature type="compositionally biased region" description="Low complexity" evidence="1">
    <location>
        <begin position="465"/>
        <end position="476"/>
    </location>
</feature>
<sequence length="476" mass="53755">MSETSELSNSGDERPHSLDKTIRIPTVETSEDEENLVSFRQKISSSEASDGEETLQDFLGNSSSNRPLHLLKRARRQAREFDKKGELELAVKERIRSLAYCRLVYGNGHWQLAKAYGKLGEAYLKRKGFTQQALLHATRGRDELLQGEAEEYRSTRLSHSNDVLAVMELVYYVMGKANFLMREFRKAEQAFKKAEISAKERLKFEDGKMSGMYVKIMDCLGQVSVKLKKFDAAVEYYEKALKHAGKIYGKNGKELIPLYQGLAMAYKKGDMNHRKCVEMFEKCIQIAEKNFAAETTELADVVYSTTIDMQGIEGYDSTKSQNRLEQCLEIYKDSYGSDHKKTIQAQEALCSVFIHDGEHEKAAGIVRNVITSKMMVYGDPSLSLAESYQLLGTIRLSQGKMDKALKHFGKCQSMLSLVLGQNHKKTMQVTETLDMIKKTPGAMKFQSATEKLKDRPRFNGTVGRSSLLGSSTSSNY</sequence>
<reference evidence="2" key="1">
    <citation type="submission" date="2020-04" db="EMBL/GenBank/DDBJ databases">
        <authorList>
            <person name="Alioto T."/>
            <person name="Alioto T."/>
            <person name="Gomez Garrido J."/>
        </authorList>
    </citation>
    <scope>NUCLEOTIDE SEQUENCE</scope>
    <source>
        <strain evidence="2">A484AB</strain>
    </source>
</reference>